<dbReference type="Gene3D" id="1.20.1050.10">
    <property type="match status" value="1"/>
</dbReference>
<dbReference type="GO" id="GO:0016740">
    <property type="term" value="F:transferase activity"/>
    <property type="evidence" value="ECO:0007669"/>
    <property type="project" value="UniProtKB-KW"/>
</dbReference>
<accession>A0A2P6TSQ3</accession>
<feature type="region of interest" description="Disordered" evidence="1">
    <location>
        <begin position="61"/>
        <end position="85"/>
    </location>
</feature>
<dbReference type="CDD" id="cd00570">
    <property type="entry name" value="GST_N_family"/>
    <property type="match status" value="1"/>
</dbReference>
<dbReference type="Gene3D" id="3.40.30.10">
    <property type="entry name" value="Glutaredoxin"/>
    <property type="match status" value="1"/>
</dbReference>
<gene>
    <name evidence="3" type="ORF">C2E21_4161</name>
</gene>
<evidence type="ECO:0000313" key="3">
    <source>
        <dbReference type="EMBL" id="PRW57097.1"/>
    </source>
</evidence>
<comment type="caution">
    <text evidence="3">The sequence shown here is derived from an EMBL/GenBank/DDBJ whole genome shotgun (WGS) entry which is preliminary data.</text>
</comment>
<dbReference type="Pfam" id="PF13417">
    <property type="entry name" value="GST_N_3"/>
    <property type="match status" value="1"/>
</dbReference>
<keyword evidence="4" id="KW-1185">Reference proteome</keyword>
<organism evidence="3 4">
    <name type="scientific">Chlorella sorokiniana</name>
    <name type="common">Freshwater green alga</name>
    <dbReference type="NCBI Taxonomy" id="3076"/>
    <lineage>
        <taxon>Eukaryota</taxon>
        <taxon>Viridiplantae</taxon>
        <taxon>Chlorophyta</taxon>
        <taxon>core chlorophytes</taxon>
        <taxon>Trebouxiophyceae</taxon>
        <taxon>Chlorellales</taxon>
        <taxon>Chlorellaceae</taxon>
        <taxon>Chlorella clade</taxon>
        <taxon>Chlorella</taxon>
    </lineage>
</organism>
<proteinExistence type="predicted"/>
<dbReference type="SUPFAM" id="SSF47616">
    <property type="entry name" value="GST C-terminal domain-like"/>
    <property type="match status" value="1"/>
</dbReference>
<dbReference type="InterPro" id="IPR036282">
    <property type="entry name" value="Glutathione-S-Trfase_C_sf"/>
</dbReference>
<dbReference type="OrthoDB" id="9988732at2759"/>
<protein>
    <submittedName>
        <fullName evidence="3">Glutathione S-transferase</fullName>
    </submittedName>
</protein>
<evidence type="ECO:0000313" key="4">
    <source>
        <dbReference type="Proteomes" id="UP000239899"/>
    </source>
</evidence>
<feature type="compositionally biased region" description="Low complexity" evidence="1">
    <location>
        <begin position="70"/>
        <end position="82"/>
    </location>
</feature>
<name>A0A2P6TSQ3_CHLSO</name>
<dbReference type="Proteomes" id="UP000239899">
    <property type="component" value="Unassembled WGS sequence"/>
</dbReference>
<dbReference type="InterPro" id="IPR036249">
    <property type="entry name" value="Thioredoxin-like_sf"/>
</dbReference>
<evidence type="ECO:0000259" key="2">
    <source>
        <dbReference type="Pfam" id="PF13417"/>
    </source>
</evidence>
<dbReference type="AlphaFoldDB" id="A0A2P6TSQ3"/>
<dbReference type="SUPFAM" id="SSF52833">
    <property type="entry name" value="Thioredoxin-like"/>
    <property type="match status" value="1"/>
</dbReference>
<reference evidence="3 4" key="1">
    <citation type="journal article" date="2018" name="Plant J.">
        <title>Genome sequences of Chlorella sorokiniana UTEX 1602 and Micractinium conductrix SAG 241.80: implications to maltose excretion by a green alga.</title>
        <authorList>
            <person name="Arriola M.B."/>
            <person name="Velmurugan N."/>
            <person name="Zhang Y."/>
            <person name="Plunkett M.H."/>
            <person name="Hondzo H."/>
            <person name="Barney B.M."/>
        </authorList>
    </citation>
    <scope>NUCLEOTIDE SEQUENCE [LARGE SCALE GENOMIC DNA]</scope>
    <source>
        <strain evidence="4">UTEX 1602</strain>
    </source>
</reference>
<feature type="domain" description="GST N-terminal" evidence="2">
    <location>
        <begin position="11"/>
        <end position="71"/>
    </location>
</feature>
<dbReference type="Pfam" id="PF13410">
    <property type="entry name" value="GST_C_2"/>
    <property type="match status" value="1"/>
</dbReference>
<evidence type="ECO:0000256" key="1">
    <source>
        <dbReference type="SAM" id="MobiDB-lite"/>
    </source>
</evidence>
<dbReference type="InterPro" id="IPR004045">
    <property type="entry name" value="Glutathione_S-Trfase_N"/>
</dbReference>
<dbReference type="EMBL" id="LHPG02000007">
    <property type="protein sequence ID" value="PRW57097.1"/>
    <property type="molecule type" value="Genomic_DNA"/>
</dbReference>
<sequence>MADTSSNPVLLTLAVSHFCEKARWVLERCGIEYTEEAHVPVAHRFAVKTAGGRGSVPCLRLPPETSGPDSRSASASAKASISPGCVDQSTPIMRWADQQRPGAALFPAGPRGAEVERWCAQLDKRLGPATRSWAYSHVLYNPMVADAMVAPPVPAAERFLLRWGGWLLVRKLLAKGLRISPENGAVALQEIRRCFDEVGQQLADGRPFLTGETFTAADITFAALAAPAIGQAYANVPGLSEQTPPAMRTEVEELQAHPAGQFALRLWREQRAVVVPAARPSAL</sequence>